<dbReference type="AlphaFoldDB" id="A0A0K8P052"/>
<reference evidence="12" key="1">
    <citation type="submission" date="2015-07" db="EMBL/GenBank/DDBJ databases">
        <title>Discovery of a poly(ethylene terephthalate assimilation.</title>
        <authorList>
            <person name="Yoshida S."/>
            <person name="Hiraga K."/>
            <person name="Takehana T."/>
            <person name="Taniguchi I."/>
            <person name="Yamaji H."/>
            <person name="Maeda Y."/>
            <person name="Toyohara K."/>
            <person name="Miyamoto K."/>
            <person name="Kimura Y."/>
            <person name="Oda K."/>
        </authorList>
    </citation>
    <scope>NUCLEOTIDE SEQUENCE [LARGE SCALE GENOMIC DNA]</scope>
    <source>
        <strain evidence="12">NBRC 110686 / TISTR 2288 / 201-F6</strain>
    </source>
</reference>
<name>A0A0K8P052_PISS1</name>
<accession>A0A0K8P052</accession>
<evidence type="ECO:0000259" key="9">
    <source>
        <dbReference type="PROSITE" id="PS50112"/>
    </source>
</evidence>
<dbReference type="PRINTS" id="PR00344">
    <property type="entry name" value="BCTRLSENSOR"/>
</dbReference>
<dbReference type="InterPro" id="IPR004358">
    <property type="entry name" value="Sig_transdc_His_kin-like_C"/>
</dbReference>
<dbReference type="InterPro" id="IPR005467">
    <property type="entry name" value="His_kinase_dom"/>
</dbReference>
<dbReference type="InterPro" id="IPR003661">
    <property type="entry name" value="HisK_dim/P_dom"/>
</dbReference>
<dbReference type="STRING" id="1547922.ISF6_1848"/>
<evidence type="ECO:0000256" key="3">
    <source>
        <dbReference type="ARBA" id="ARBA00012438"/>
    </source>
</evidence>
<dbReference type="Pfam" id="PF08447">
    <property type="entry name" value="PAS_3"/>
    <property type="match status" value="1"/>
</dbReference>
<keyword evidence="7" id="KW-0902">Two-component regulatory system</keyword>
<dbReference type="CDD" id="cd00075">
    <property type="entry name" value="HATPase"/>
    <property type="match status" value="1"/>
</dbReference>
<dbReference type="Pfam" id="PF02518">
    <property type="entry name" value="HATPase_c"/>
    <property type="match status" value="1"/>
</dbReference>
<dbReference type="EC" id="2.7.13.3" evidence="3"/>
<evidence type="ECO:0000313" key="12">
    <source>
        <dbReference type="Proteomes" id="UP000037660"/>
    </source>
</evidence>
<dbReference type="SMART" id="SM00387">
    <property type="entry name" value="HATPase_c"/>
    <property type="match status" value="1"/>
</dbReference>
<evidence type="ECO:0000256" key="1">
    <source>
        <dbReference type="ARBA" id="ARBA00000085"/>
    </source>
</evidence>
<dbReference type="Pfam" id="PF08448">
    <property type="entry name" value="PAS_4"/>
    <property type="match status" value="1"/>
</dbReference>
<evidence type="ECO:0000256" key="2">
    <source>
        <dbReference type="ARBA" id="ARBA00004429"/>
    </source>
</evidence>
<dbReference type="PROSITE" id="PS50109">
    <property type="entry name" value="HIS_KIN"/>
    <property type="match status" value="1"/>
</dbReference>
<dbReference type="PANTHER" id="PTHR43711:SF26">
    <property type="entry name" value="SENSOR HISTIDINE KINASE RCSC"/>
    <property type="match status" value="1"/>
</dbReference>
<dbReference type="GO" id="GO:0005886">
    <property type="term" value="C:plasma membrane"/>
    <property type="evidence" value="ECO:0007669"/>
    <property type="project" value="UniProtKB-SubCell"/>
</dbReference>
<keyword evidence="4" id="KW-0597">Phosphoprotein</keyword>
<dbReference type="InterPro" id="IPR003594">
    <property type="entry name" value="HATPase_dom"/>
</dbReference>
<dbReference type="NCBIfam" id="TIGR00229">
    <property type="entry name" value="sensory_box"/>
    <property type="match status" value="2"/>
</dbReference>
<evidence type="ECO:0000256" key="5">
    <source>
        <dbReference type="ARBA" id="ARBA00022679"/>
    </source>
</evidence>
<dbReference type="CDD" id="cd00130">
    <property type="entry name" value="PAS"/>
    <property type="match status" value="2"/>
</dbReference>
<dbReference type="SUPFAM" id="SSF47384">
    <property type="entry name" value="Homodimeric domain of signal transducing histidine kinase"/>
    <property type="match status" value="1"/>
</dbReference>
<dbReference type="Pfam" id="PF00512">
    <property type="entry name" value="HisKA"/>
    <property type="match status" value="1"/>
</dbReference>
<evidence type="ECO:0000256" key="4">
    <source>
        <dbReference type="ARBA" id="ARBA00022553"/>
    </source>
</evidence>
<dbReference type="InterPro" id="IPR013655">
    <property type="entry name" value="PAS_fold_3"/>
</dbReference>
<dbReference type="SMART" id="SM00091">
    <property type="entry name" value="PAS"/>
    <property type="match status" value="2"/>
</dbReference>
<dbReference type="PANTHER" id="PTHR43711">
    <property type="entry name" value="TWO-COMPONENT HISTIDINE KINASE"/>
    <property type="match status" value="1"/>
</dbReference>
<dbReference type="FunFam" id="3.30.565.10:FF:000006">
    <property type="entry name" value="Sensor histidine kinase WalK"/>
    <property type="match status" value="1"/>
</dbReference>
<dbReference type="InterPro" id="IPR050736">
    <property type="entry name" value="Sensor_HK_Regulatory"/>
</dbReference>
<feature type="domain" description="Histidine kinase" evidence="8">
    <location>
        <begin position="298"/>
        <end position="516"/>
    </location>
</feature>
<dbReference type="SMART" id="SM00388">
    <property type="entry name" value="HisKA"/>
    <property type="match status" value="1"/>
</dbReference>
<evidence type="ECO:0000256" key="6">
    <source>
        <dbReference type="ARBA" id="ARBA00022777"/>
    </source>
</evidence>
<evidence type="ECO:0000256" key="7">
    <source>
        <dbReference type="ARBA" id="ARBA00023012"/>
    </source>
</evidence>
<dbReference type="InterPro" id="IPR036097">
    <property type="entry name" value="HisK_dim/P_sf"/>
</dbReference>
<keyword evidence="5" id="KW-0808">Transferase</keyword>
<dbReference type="EMBL" id="BBYR01000030">
    <property type="protein sequence ID" value="GAP36008.1"/>
    <property type="molecule type" value="Genomic_DNA"/>
</dbReference>
<dbReference type="Proteomes" id="UP000037660">
    <property type="component" value="Unassembled WGS sequence"/>
</dbReference>
<evidence type="ECO:0000313" key="11">
    <source>
        <dbReference type="EMBL" id="GAP36008.1"/>
    </source>
</evidence>
<keyword evidence="12" id="KW-1185">Reference proteome</keyword>
<dbReference type="SUPFAM" id="SSF55874">
    <property type="entry name" value="ATPase domain of HSP90 chaperone/DNA topoisomerase II/histidine kinase"/>
    <property type="match status" value="1"/>
</dbReference>
<keyword evidence="6" id="KW-0418">Kinase</keyword>
<dbReference type="InterPro" id="IPR000700">
    <property type="entry name" value="PAS-assoc_C"/>
</dbReference>
<dbReference type="InterPro" id="IPR001610">
    <property type="entry name" value="PAC"/>
</dbReference>
<dbReference type="Gene3D" id="3.30.565.10">
    <property type="entry name" value="Histidine kinase-like ATPase, C-terminal domain"/>
    <property type="match status" value="1"/>
</dbReference>
<feature type="domain" description="PAC" evidence="10">
    <location>
        <begin position="92"/>
        <end position="145"/>
    </location>
</feature>
<protein>
    <recommendedName>
        <fullName evidence="3">histidine kinase</fullName>
        <ecNumber evidence="3">2.7.13.3</ecNumber>
    </recommendedName>
</protein>
<dbReference type="InterPro" id="IPR013656">
    <property type="entry name" value="PAS_4"/>
</dbReference>
<proteinExistence type="predicted"/>
<dbReference type="PROSITE" id="PS50113">
    <property type="entry name" value="PAC"/>
    <property type="match status" value="1"/>
</dbReference>
<feature type="domain" description="PAS" evidence="9">
    <location>
        <begin position="171"/>
        <end position="222"/>
    </location>
</feature>
<organism evidence="11 12">
    <name type="scientific">Piscinibacter sakaiensis</name>
    <name type="common">Ideonella sakaiensis</name>
    <dbReference type="NCBI Taxonomy" id="1547922"/>
    <lineage>
        <taxon>Bacteria</taxon>
        <taxon>Pseudomonadati</taxon>
        <taxon>Pseudomonadota</taxon>
        <taxon>Betaproteobacteria</taxon>
        <taxon>Burkholderiales</taxon>
        <taxon>Sphaerotilaceae</taxon>
        <taxon>Piscinibacter</taxon>
    </lineage>
</organism>
<dbReference type="InterPro" id="IPR000014">
    <property type="entry name" value="PAS"/>
</dbReference>
<sequence length="534" mass="58272">MRRMRPRLVSDDLSALPDLLDEVLVGAGTTVWSWDAVEDRLGGINCSVAMLGYAPDEVPWTQAGWDTLIHPDDRAAAEAAFERHRRGEAERYECEYRARGADGQWRWLLERGQVATWQSPGVARRVVGTLTDIGPRKRAEHQAQALRDRLSQLAVHVPGMLYQYVEDALGNGRFVYASEGAQALFGLSPAQLVADPAALTRLIARDELARLAVTLRRSAQGLTPWRETFRVFPPGAAGPRWVLVEATPRRDPDGLGGHELTWHGYVQDVTERRALDLARAEAAAAAAASRAKTEFLSRVSHELRTPLNAVMGFAQLLEHDPREPLSEGQRRRVRLIHDAGEHLLRMIGDLLDLTRIESGHLTMEPQRVPLAMLARDCADMLAPAVDEARLALALPALDSPLTARADPGRLKQVLLNLLSNAIKYNRPGGQVEVTLSEAGGEVVLAVRDTGIGIRPEHLPRLFEPFNRLGQRSGRIPGTGIGLALTRMLVEGMDGRIAVDSVPEQGSCFRVHLPNGAAAGAGDAAAPVQVPNLPT</sequence>
<dbReference type="InterPro" id="IPR035965">
    <property type="entry name" value="PAS-like_dom_sf"/>
</dbReference>
<reference evidence="11 12" key="2">
    <citation type="journal article" date="2016" name="Science">
        <title>A bacterium that degrades and assimilates poly(ethylene terephthalate).</title>
        <authorList>
            <person name="Yoshida S."/>
            <person name="Hiraga K."/>
            <person name="Takehana T."/>
            <person name="Taniguchi I."/>
            <person name="Yamaji H."/>
            <person name="Maeda Y."/>
            <person name="Toyohara K."/>
            <person name="Miyamoto K."/>
            <person name="Kimura Y."/>
            <person name="Oda K."/>
        </authorList>
    </citation>
    <scope>NUCLEOTIDE SEQUENCE [LARGE SCALE GENOMIC DNA]</scope>
    <source>
        <strain evidence="12">NBRC 110686 / TISTR 2288 / 201-F6</strain>
    </source>
</reference>
<dbReference type="SUPFAM" id="SSF55785">
    <property type="entry name" value="PYP-like sensor domain (PAS domain)"/>
    <property type="match status" value="2"/>
</dbReference>
<comment type="caution">
    <text evidence="11">The sequence shown here is derived from an EMBL/GenBank/DDBJ whole genome shotgun (WGS) entry which is preliminary data.</text>
</comment>
<comment type="subcellular location">
    <subcellularLocation>
        <location evidence="2">Cell inner membrane</location>
        <topology evidence="2">Multi-pass membrane protein</topology>
    </subcellularLocation>
</comment>
<dbReference type="GO" id="GO:0000155">
    <property type="term" value="F:phosphorelay sensor kinase activity"/>
    <property type="evidence" value="ECO:0007669"/>
    <property type="project" value="InterPro"/>
</dbReference>
<dbReference type="Gene3D" id="3.30.450.20">
    <property type="entry name" value="PAS domain"/>
    <property type="match status" value="2"/>
</dbReference>
<dbReference type="PROSITE" id="PS50112">
    <property type="entry name" value="PAS"/>
    <property type="match status" value="1"/>
</dbReference>
<gene>
    <name evidence="11" type="ORF">ISF6_1848</name>
</gene>
<dbReference type="CDD" id="cd00082">
    <property type="entry name" value="HisKA"/>
    <property type="match status" value="1"/>
</dbReference>
<evidence type="ECO:0000259" key="8">
    <source>
        <dbReference type="PROSITE" id="PS50109"/>
    </source>
</evidence>
<dbReference type="InterPro" id="IPR036890">
    <property type="entry name" value="HATPase_C_sf"/>
</dbReference>
<dbReference type="SMART" id="SM00086">
    <property type="entry name" value="PAC"/>
    <property type="match status" value="2"/>
</dbReference>
<comment type="catalytic activity">
    <reaction evidence="1">
        <text>ATP + protein L-histidine = ADP + protein N-phospho-L-histidine.</text>
        <dbReference type="EC" id="2.7.13.3"/>
    </reaction>
</comment>
<evidence type="ECO:0000259" key="10">
    <source>
        <dbReference type="PROSITE" id="PS50113"/>
    </source>
</evidence>
<dbReference type="Gene3D" id="1.10.287.130">
    <property type="match status" value="1"/>
</dbReference>